<organism evidence="1 2">
    <name type="scientific">Aduncisulcus paluster</name>
    <dbReference type="NCBI Taxonomy" id="2918883"/>
    <lineage>
        <taxon>Eukaryota</taxon>
        <taxon>Metamonada</taxon>
        <taxon>Carpediemonas-like organisms</taxon>
        <taxon>Aduncisulcus</taxon>
    </lineage>
</organism>
<evidence type="ECO:0000313" key="2">
    <source>
        <dbReference type="Proteomes" id="UP001057375"/>
    </source>
</evidence>
<protein>
    <recommendedName>
        <fullName evidence="3">Phospholipase C/D domain-containing protein</fullName>
    </recommendedName>
</protein>
<sequence length="266" mass="29574">MSVYSWGPITHQALTYWLAGNSDVPFDPNDPELLIGAALPDALKLLNSNFHTFDFAFCLYNITQIHPAYDVYPAWSLSAGYLLHIAEDYIAHKSSDPTGFLPRDTSEDDHESELAVGSYVLDGSEYIQDIGDYSFAIKKVDRMSSDLYDFIAYASKLCLNFPITADNVLDTLVEFSAVQAGWLVGASTLTVDQAYTAILPPLESDKCGSSNDWYKTKQNLDNNLENAAYLAYTVYDTFRSQPNVTTAESYMDSEADIVMNDYVCAV</sequence>
<comment type="caution">
    <text evidence="1">The sequence shown here is derived from an EMBL/GenBank/DDBJ whole genome shotgun (WGS) entry which is preliminary data.</text>
</comment>
<name>A0ABQ5KK76_9EUKA</name>
<proteinExistence type="predicted"/>
<evidence type="ECO:0008006" key="3">
    <source>
        <dbReference type="Google" id="ProtNLM"/>
    </source>
</evidence>
<reference evidence="1" key="1">
    <citation type="submission" date="2022-03" db="EMBL/GenBank/DDBJ databases">
        <title>Draft genome sequence of Aduncisulcus paluster, a free-living microaerophilic Fornicata.</title>
        <authorList>
            <person name="Yuyama I."/>
            <person name="Kume K."/>
            <person name="Tamura T."/>
            <person name="Inagaki Y."/>
            <person name="Hashimoto T."/>
        </authorList>
    </citation>
    <scope>NUCLEOTIDE SEQUENCE</scope>
    <source>
        <strain evidence="1">NY0171</strain>
    </source>
</reference>
<dbReference type="Proteomes" id="UP001057375">
    <property type="component" value="Unassembled WGS sequence"/>
</dbReference>
<evidence type="ECO:0000313" key="1">
    <source>
        <dbReference type="EMBL" id="GKT31709.1"/>
    </source>
</evidence>
<dbReference type="EMBL" id="BQXS01009722">
    <property type="protein sequence ID" value="GKT31709.1"/>
    <property type="molecule type" value="Genomic_DNA"/>
</dbReference>
<accession>A0ABQ5KK76</accession>
<keyword evidence="2" id="KW-1185">Reference proteome</keyword>
<gene>
    <name evidence="1" type="ORF">ADUPG1_006080</name>
</gene>